<feature type="transmembrane region" description="Helical" evidence="1">
    <location>
        <begin position="9"/>
        <end position="30"/>
    </location>
</feature>
<comment type="caution">
    <text evidence="2">The sequence shown here is derived from an EMBL/GenBank/DDBJ whole genome shotgun (WGS) entry which is preliminary data.</text>
</comment>
<proteinExistence type="predicted"/>
<dbReference type="OrthoDB" id="5337308at2759"/>
<name>A0A9P4I8T4_9PEZI</name>
<evidence type="ECO:0000256" key="1">
    <source>
        <dbReference type="SAM" id="Phobius"/>
    </source>
</evidence>
<keyword evidence="1" id="KW-0812">Transmembrane</keyword>
<dbReference type="AlphaFoldDB" id="A0A9P4I8T4"/>
<gene>
    <name evidence="2" type="ORF">NA57DRAFT_80559</name>
</gene>
<evidence type="ECO:0000313" key="2">
    <source>
        <dbReference type="EMBL" id="KAF2094142.1"/>
    </source>
</evidence>
<keyword evidence="1" id="KW-1133">Transmembrane helix</keyword>
<sequence>MRRNRISTLVVFTSQAALILYLSIFLPPWVQKISPTPIVNGSIPLNGSEQHNSALILAQNIPDIPGVDHGVLLESTSSLNVSTEDLSILDSRQSTSSKADKEYLKQGKQLQCLMRKSYDPDETYKDRYGETLKIQSDWSTIQQLESNGWVAYRTTANRKVQQNSDVSMYGPVFQALGISPNWGSDGTVNWVNEGPADGSRERGTMASYVNNYNPQGGMIIQRHAVSPGGTSQSQLDLMGVRPPVQVWSDITFPEWNNQAHESTLQVMNIKYFLIHAVSNDDTNDILKSIVENPPKWGEPDNKYYPMQGNKALRLLASPNGRGPAWFLINHKAQLGVTQITGFKVFRSEISEGLASILFFVERVAPQKRIRDWSLFCGCIAM</sequence>
<evidence type="ECO:0000313" key="3">
    <source>
        <dbReference type="Proteomes" id="UP000799772"/>
    </source>
</evidence>
<keyword evidence="3" id="KW-1185">Reference proteome</keyword>
<dbReference type="EMBL" id="ML978135">
    <property type="protein sequence ID" value="KAF2094142.1"/>
    <property type="molecule type" value="Genomic_DNA"/>
</dbReference>
<dbReference type="Proteomes" id="UP000799772">
    <property type="component" value="Unassembled WGS sequence"/>
</dbReference>
<organism evidence="2 3">
    <name type="scientific">Rhizodiscina lignyota</name>
    <dbReference type="NCBI Taxonomy" id="1504668"/>
    <lineage>
        <taxon>Eukaryota</taxon>
        <taxon>Fungi</taxon>
        <taxon>Dikarya</taxon>
        <taxon>Ascomycota</taxon>
        <taxon>Pezizomycotina</taxon>
        <taxon>Dothideomycetes</taxon>
        <taxon>Pleosporomycetidae</taxon>
        <taxon>Aulographales</taxon>
        <taxon>Rhizodiscinaceae</taxon>
        <taxon>Rhizodiscina</taxon>
    </lineage>
</organism>
<accession>A0A9P4I8T4</accession>
<protein>
    <submittedName>
        <fullName evidence="2">Uncharacterized protein</fullName>
    </submittedName>
</protein>
<keyword evidence="1" id="KW-0472">Membrane</keyword>
<reference evidence="2" key="1">
    <citation type="journal article" date="2020" name="Stud. Mycol.">
        <title>101 Dothideomycetes genomes: a test case for predicting lifestyles and emergence of pathogens.</title>
        <authorList>
            <person name="Haridas S."/>
            <person name="Albert R."/>
            <person name="Binder M."/>
            <person name="Bloem J."/>
            <person name="Labutti K."/>
            <person name="Salamov A."/>
            <person name="Andreopoulos B."/>
            <person name="Baker S."/>
            <person name="Barry K."/>
            <person name="Bills G."/>
            <person name="Bluhm B."/>
            <person name="Cannon C."/>
            <person name="Castanera R."/>
            <person name="Culley D."/>
            <person name="Daum C."/>
            <person name="Ezra D."/>
            <person name="Gonzalez J."/>
            <person name="Henrissat B."/>
            <person name="Kuo A."/>
            <person name="Liang C."/>
            <person name="Lipzen A."/>
            <person name="Lutzoni F."/>
            <person name="Magnuson J."/>
            <person name="Mondo S."/>
            <person name="Nolan M."/>
            <person name="Ohm R."/>
            <person name="Pangilinan J."/>
            <person name="Park H.-J."/>
            <person name="Ramirez L."/>
            <person name="Alfaro M."/>
            <person name="Sun H."/>
            <person name="Tritt A."/>
            <person name="Yoshinaga Y."/>
            <person name="Zwiers L.-H."/>
            <person name="Turgeon B."/>
            <person name="Goodwin S."/>
            <person name="Spatafora J."/>
            <person name="Crous P."/>
            <person name="Grigoriev I."/>
        </authorList>
    </citation>
    <scope>NUCLEOTIDE SEQUENCE</scope>
    <source>
        <strain evidence="2">CBS 133067</strain>
    </source>
</reference>